<accession>A0A919PQ34</accession>
<name>A0A919PQ34_9ACTN</name>
<keyword evidence="3" id="KW-1185">Reference proteome</keyword>
<dbReference type="RefSeq" id="WP_203849885.1">
    <property type="nucleotide sequence ID" value="NZ_BAAAVW010000022.1"/>
</dbReference>
<organism evidence="2 3">
    <name type="scientific">Dactylosporangium siamense</name>
    <dbReference type="NCBI Taxonomy" id="685454"/>
    <lineage>
        <taxon>Bacteria</taxon>
        <taxon>Bacillati</taxon>
        <taxon>Actinomycetota</taxon>
        <taxon>Actinomycetes</taxon>
        <taxon>Micromonosporales</taxon>
        <taxon>Micromonosporaceae</taxon>
        <taxon>Dactylosporangium</taxon>
    </lineage>
</organism>
<evidence type="ECO:0000256" key="1">
    <source>
        <dbReference type="SAM" id="Phobius"/>
    </source>
</evidence>
<proteinExistence type="predicted"/>
<dbReference type="Proteomes" id="UP000660611">
    <property type="component" value="Unassembled WGS sequence"/>
</dbReference>
<protein>
    <submittedName>
        <fullName evidence="2">Uncharacterized protein</fullName>
    </submittedName>
</protein>
<reference evidence="2" key="1">
    <citation type="submission" date="2021-01" db="EMBL/GenBank/DDBJ databases">
        <title>Whole genome shotgun sequence of Dactylosporangium siamense NBRC 106093.</title>
        <authorList>
            <person name="Komaki H."/>
            <person name="Tamura T."/>
        </authorList>
    </citation>
    <scope>NUCLEOTIDE SEQUENCE</scope>
    <source>
        <strain evidence="2">NBRC 106093</strain>
    </source>
</reference>
<dbReference type="EMBL" id="BONQ01000096">
    <property type="protein sequence ID" value="GIG48172.1"/>
    <property type="molecule type" value="Genomic_DNA"/>
</dbReference>
<evidence type="ECO:0000313" key="3">
    <source>
        <dbReference type="Proteomes" id="UP000660611"/>
    </source>
</evidence>
<evidence type="ECO:0000313" key="2">
    <source>
        <dbReference type="EMBL" id="GIG48172.1"/>
    </source>
</evidence>
<keyword evidence="1" id="KW-0472">Membrane</keyword>
<keyword evidence="1" id="KW-0812">Transmembrane</keyword>
<gene>
    <name evidence="2" type="ORF">Dsi01nite_062130</name>
</gene>
<comment type="caution">
    <text evidence="2">The sequence shown here is derived from an EMBL/GenBank/DDBJ whole genome shotgun (WGS) entry which is preliminary data.</text>
</comment>
<sequence length="80" mass="8393">MTQGRHCIGRPGLGRRDITMIVAAADVSGRRPRHRRGRSVGRSTAEAAGIFAAATVLAMLAVSGWYTATGATAVVQMLAR</sequence>
<keyword evidence="1" id="KW-1133">Transmembrane helix</keyword>
<dbReference type="AlphaFoldDB" id="A0A919PQ34"/>
<feature type="transmembrane region" description="Helical" evidence="1">
    <location>
        <begin position="45"/>
        <end position="68"/>
    </location>
</feature>